<sequence>MEGDRRLGLHLVGKLLVKKLVNRDVFIKLFSTIWRMIEGVEIESLTGNTFFFTFKSASDMQQVLYRGLWSFDKALLVLEKPIGKGEIQKMSINKVSFWVQIHNIPIIYMTAVIGQFLGSLIGDVIEFDEGKLGDCVGKFIWAKVVVDVEKPLRQILRVNVMGMEPSPQCF</sequence>
<dbReference type="PANTHER" id="PTHR31286:SF167">
    <property type="entry name" value="OS09G0268800 PROTEIN"/>
    <property type="match status" value="1"/>
</dbReference>
<accession>A0AAD9TMW8</accession>
<name>A0AAD9TMW8_9ROSI</name>
<dbReference type="AlphaFoldDB" id="A0AAD9TMW8"/>
<organism evidence="2 3">
    <name type="scientific">Dipteronia dyeriana</name>
    <dbReference type="NCBI Taxonomy" id="168575"/>
    <lineage>
        <taxon>Eukaryota</taxon>
        <taxon>Viridiplantae</taxon>
        <taxon>Streptophyta</taxon>
        <taxon>Embryophyta</taxon>
        <taxon>Tracheophyta</taxon>
        <taxon>Spermatophyta</taxon>
        <taxon>Magnoliopsida</taxon>
        <taxon>eudicotyledons</taxon>
        <taxon>Gunneridae</taxon>
        <taxon>Pentapetalae</taxon>
        <taxon>rosids</taxon>
        <taxon>malvids</taxon>
        <taxon>Sapindales</taxon>
        <taxon>Sapindaceae</taxon>
        <taxon>Hippocastanoideae</taxon>
        <taxon>Acereae</taxon>
        <taxon>Dipteronia</taxon>
    </lineage>
</organism>
<evidence type="ECO:0000313" key="3">
    <source>
        <dbReference type="Proteomes" id="UP001280121"/>
    </source>
</evidence>
<feature type="domain" description="DUF4283" evidence="1">
    <location>
        <begin position="6"/>
        <end position="80"/>
    </location>
</feature>
<proteinExistence type="predicted"/>
<dbReference type="InterPro" id="IPR025558">
    <property type="entry name" value="DUF4283"/>
</dbReference>
<keyword evidence="3" id="KW-1185">Reference proteome</keyword>
<dbReference type="EMBL" id="JANJYI010000008">
    <property type="protein sequence ID" value="KAK2638727.1"/>
    <property type="molecule type" value="Genomic_DNA"/>
</dbReference>
<dbReference type="PANTHER" id="PTHR31286">
    <property type="entry name" value="GLYCINE-RICH CELL WALL STRUCTURAL PROTEIN 1.8-LIKE"/>
    <property type="match status" value="1"/>
</dbReference>
<reference evidence="2" key="1">
    <citation type="journal article" date="2023" name="Plant J.">
        <title>Genome sequences and population genomics provide insights into the demographic history, inbreeding, and mutation load of two 'living fossil' tree species of Dipteronia.</title>
        <authorList>
            <person name="Feng Y."/>
            <person name="Comes H.P."/>
            <person name="Chen J."/>
            <person name="Zhu S."/>
            <person name="Lu R."/>
            <person name="Zhang X."/>
            <person name="Li P."/>
            <person name="Qiu J."/>
            <person name="Olsen K.M."/>
            <person name="Qiu Y."/>
        </authorList>
    </citation>
    <scope>NUCLEOTIDE SEQUENCE</scope>
    <source>
        <strain evidence="2">KIB01</strain>
    </source>
</reference>
<gene>
    <name evidence="2" type="ORF">Ddye_026522</name>
</gene>
<evidence type="ECO:0000259" key="1">
    <source>
        <dbReference type="Pfam" id="PF14111"/>
    </source>
</evidence>
<dbReference type="InterPro" id="IPR040256">
    <property type="entry name" value="At4g02000-like"/>
</dbReference>
<evidence type="ECO:0000313" key="2">
    <source>
        <dbReference type="EMBL" id="KAK2638727.1"/>
    </source>
</evidence>
<comment type="caution">
    <text evidence="2">The sequence shown here is derived from an EMBL/GenBank/DDBJ whole genome shotgun (WGS) entry which is preliminary data.</text>
</comment>
<dbReference type="Pfam" id="PF14111">
    <property type="entry name" value="DUF4283"/>
    <property type="match status" value="1"/>
</dbReference>
<protein>
    <recommendedName>
        <fullName evidence="1">DUF4283 domain-containing protein</fullName>
    </recommendedName>
</protein>
<dbReference type="Proteomes" id="UP001280121">
    <property type="component" value="Unassembled WGS sequence"/>
</dbReference>